<evidence type="ECO:0000256" key="11">
    <source>
        <dbReference type="ARBA" id="ARBA00023004"/>
    </source>
</evidence>
<protein>
    <recommendedName>
        <fullName evidence="5 17">Epoxyqueuosine reductase QueH</fullName>
        <ecNumber evidence="4 17">1.17.99.6</ecNumber>
    </recommendedName>
    <alternativeName>
        <fullName evidence="15 17">Queuosine biosynthesis protein QueH</fullName>
    </alternativeName>
</protein>
<keyword evidence="9 17" id="KW-0671">Queuosine biosynthesis</keyword>
<dbReference type="HAMAP" id="MF_02089">
    <property type="entry name" value="QueH"/>
    <property type="match status" value="1"/>
</dbReference>
<evidence type="ECO:0000256" key="8">
    <source>
        <dbReference type="ARBA" id="ARBA00022723"/>
    </source>
</evidence>
<evidence type="ECO:0000256" key="10">
    <source>
        <dbReference type="ARBA" id="ARBA00023002"/>
    </source>
</evidence>
<dbReference type="RefSeq" id="WP_117330429.1">
    <property type="nucleotide sequence ID" value="NZ_QUWK01000007.1"/>
</dbReference>
<evidence type="ECO:0000256" key="6">
    <source>
        <dbReference type="ARBA" id="ARBA00022485"/>
    </source>
</evidence>
<dbReference type="AlphaFoldDB" id="A0A372MGD0"/>
<feature type="binding site" evidence="17">
    <location>
        <position position="90"/>
    </location>
    <ligand>
        <name>[4Fe-4S] cluster</name>
        <dbReference type="ChEBI" id="CHEBI:49883"/>
    </ligand>
</feature>
<comment type="caution">
    <text evidence="18">The sequence shown here is derived from an EMBL/GenBank/DDBJ whole genome shotgun (WGS) entry which is preliminary data.</text>
</comment>
<dbReference type="GO" id="GO:0046872">
    <property type="term" value="F:metal ion binding"/>
    <property type="evidence" value="ECO:0007669"/>
    <property type="project" value="UniProtKB-KW"/>
</dbReference>
<evidence type="ECO:0000256" key="3">
    <source>
        <dbReference type="ARBA" id="ARBA00008207"/>
    </source>
</evidence>
<evidence type="ECO:0000256" key="4">
    <source>
        <dbReference type="ARBA" id="ARBA00012622"/>
    </source>
</evidence>
<evidence type="ECO:0000256" key="2">
    <source>
        <dbReference type="ARBA" id="ARBA00004691"/>
    </source>
</evidence>
<keyword evidence="19" id="KW-1185">Reference proteome</keyword>
<sequence>MEEKDILVHACCGPCSTASIERLLEDGWNPVLYFSNSNIYPLEEVQRRYDALEKVARTYSLQVIHEHYNHERWLESVKGHEGEREGETRCSLCFAFNLKEASLKAEELGFRHFTTTLTVSRFKNSKRIFSVGEQFPGFEQIDFKKKGGFEKSVRLSKELGLYRQHYCGCEFSMHK</sequence>
<name>A0A372MGD0_9SPIR</name>
<keyword evidence="14 17" id="KW-0676">Redox-active center</keyword>
<gene>
    <name evidence="17" type="primary">queH</name>
    <name evidence="18" type="ORF">DYP60_07705</name>
</gene>
<dbReference type="GO" id="GO:0051539">
    <property type="term" value="F:4 iron, 4 sulfur cluster binding"/>
    <property type="evidence" value="ECO:0007669"/>
    <property type="project" value="UniProtKB-UniRule"/>
</dbReference>
<feature type="disulfide bond" description="Redox-active" evidence="17">
    <location>
        <begin position="167"/>
        <end position="169"/>
    </location>
</feature>
<evidence type="ECO:0000256" key="1">
    <source>
        <dbReference type="ARBA" id="ARBA00002268"/>
    </source>
</evidence>
<evidence type="ECO:0000256" key="13">
    <source>
        <dbReference type="ARBA" id="ARBA00023157"/>
    </source>
</evidence>
<comment type="function">
    <text evidence="1 17">Catalyzes the conversion of epoxyqueuosine (oQ) to queuosine (Q), which is a hypermodified base found in the wobble positions of tRNA(Asp), tRNA(Asn), tRNA(His) and tRNA(Tyr).</text>
</comment>
<organism evidence="18 19">
    <name type="scientific">Sphaerochaeta halotolerans</name>
    <dbReference type="NCBI Taxonomy" id="2293840"/>
    <lineage>
        <taxon>Bacteria</taxon>
        <taxon>Pseudomonadati</taxon>
        <taxon>Spirochaetota</taxon>
        <taxon>Spirochaetia</taxon>
        <taxon>Spirochaetales</taxon>
        <taxon>Sphaerochaetaceae</taxon>
        <taxon>Sphaerochaeta</taxon>
    </lineage>
</organism>
<evidence type="ECO:0000256" key="5">
    <source>
        <dbReference type="ARBA" id="ARBA00016895"/>
    </source>
</evidence>
<reference evidence="19" key="1">
    <citation type="submission" date="2018-08" db="EMBL/GenBank/DDBJ databases">
        <authorList>
            <person name="Grouzdev D.S."/>
            <person name="Krutkina M.S."/>
        </authorList>
    </citation>
    <scope>NUCLEOTIDE SEQUENCE [LARGE SCALE GENOMIC DNA]</scope>
    <source>
        <strain evidence="19">4-11</strain>
    </source>
</reference>
<comment type="pathway">
    <text evidence="2 17">tRNA modification; tRNA-queuosine biosynthesis.</text>
</comment>
<evidence type="ECO:0000313" key="18">
    <source>
        <dbReference type="EMBL" id="RFU94851.1"/>
    </source>
</evidence>
<evidence type="ECO:0000256" key="12">
    <source>
        <dbReference type="ARBA" id="ARBA00023014"/>
    </source>
</evidence>
<evidence type="ECO:0000256" key="7">
    <source>
        <dbReference type="ARBA" id="ARBA00022694"/>
    </source>
</evidence>
<evidence type="ECO:0000256" key="17">
    <source>
        <dbReference type="HAMAP-Rule" id="MF_02089"/>
    </source>
</evidence>
<dbReference type="Pfam" id="PF02677">
    <property type="entry name" value="QueH"/>
    <property type="match status" value="1"/>
</dbReference>
<evidence type="ECO:0000256" key="14">
    <source>
        <dbReference type="ARBA" id="ARBA00023284"/>
    </source>
</evidence>
<keyword evidence="7 17" id="KW-0819">tRNA processing</keyword>
<evidence type="ECO:0000256" key="15">
    <source>
        <dbReference type="ARBA" id="ARBA00031446"/>
    </source>
</evidence>
<evidence type="ECO:0000313" key="19">
    <source>
        <dbReference type="Proteomes" id="UP000264002"/>
    </source>
</evidence>
<dbReference type="OrthoDB" id="9801033at2"/>
<dbReference type="Proteomes" id="UP000264002">
    <property type="component" value="Unassembled WGS sequence"/>
</dbReference>
<comment type="similarity">
    <text evidence="3 17">Belongs to the QueH family.</text>
</comment>
<accession>A0A372MGD0</accession>
<dbReference type="GO" id="GO:0008616">
    <property type="term" value="P:tRNA queuosine(34) biosynthetic process"/>
    <property type="evidence" value="ECO:0007669"/>
    <property type="project" value="UniProtKB-UniRule"/>
</dbReference>
<keyword evidence="10 17" id="KW-0560">Oxidoreductase</keyword>
<proteinExistence type="inferred from homology"/>
<keyword evidence="13 17" id="KW-1015">Disulfide bond</keyword>
<keyword evidence="6 17" id="KW-0004">4Fe-4S</keyword>
<dbReference type="UniPathway" id="UPA00392"/>
<feature type="binding site" evidence="17">
    <location>
        <position position="93"/>
    </location>
    <ligand>
        <name>[4Fe-4S] cluster</name>
        <dbReference type="ChEBI" id="CHEBI:49883"/>
    </ligand>
</feature>
<feature type="binding site" evidence="17">
    <location>
        <position position="11"/>
    </location>
    <ligand>
        <name>[4Fe-4S] cluster</name>
        <dbReference type="ChEBI" id="CHEBI:49883"/>
    </ligand>
</feature>
<evidence type="ECO:0000256" key="16">
    <source>
        <dbReference type="ARBA" id="ARBA00047415"/>
    </source>
</evidence>
<dbReference type="PANTHER" id="PTHR36701:SF1">
    <property type="entry name" value="EPOXYQUEUOSINE REDUCTASE QUEH"/>
    <property type="match status" value="1"/>
</dbReference>
<dbReference type="EC" id="1.17.99.6" evidence="4 17"/>
<dbReference type="PANTHER" id="PTHR36701">
    <property type="entry name" value="EPOXYQUEUOSINE REDUCTASE QUEH"/>
    <property type="match status" value="1"/>
</dbReference>
<feature type="binding site" evidence="17">
    <location>
        <position position="12"/>
    </location>
    <ligand>
        <name>[4Fe-4S] cluster</name>
        <dbReference type="ChEBI" id="CHEBI:49883"/>
    </ligand>
</feature>
<keyword evidence="12 17" id="KW-0411">Iron-sulfur</keyword>
<dbReference type="InterPro" id="IPR003828">
    <property type="entry name" value="QueH"/>
</dbReference>
<keyword evidence="11 17" id="KW-0408">Iron</keyword>
<comment type="catalytic activity">
    <reaction evidence="16 17">
        <text>epoxyqueuosine(34) in tRNA + AH2 = queuosine(34) in tRNA + A + H2O</text>
        <dbReference type="Rhea" id="RHEA:32159"/>
        <dbReference type="Rhea" id="RHEA-COMP:18571"/>
        <dbReference type="Rhea" id="RHEA-COMP:18582"/>
        <dbReference type="ChEBI" id="CHEBI:13193"/>
        <dbReference type="ChEBI" id="CHEBI:15377"/>
        <dbReference type="ChEBI" id="CHEBI:17499"/>
        <dbReference type="ChEBI" id="CHEBI:194431"/>
        <dbReference type="ChEBI" id="CHEBI:194443"/>
        <dbReference type="EC" id="1.17.99.6"/>
    </reaction>
</comment>
<evidence type="ECO:0000256" key="9">
    <source>
        <dbReference type="ARBA" id="ARBA00022785"/>
    </source>
</evidence>
<dbReference type="EMBL" id="QUWK01000007">
    <property type="protein sequence ID" value="RFU94851.1"/>
    <property type="molecule type" value="Genomic_DNA"/>
</dbReference>
<reference evidence="18 19" key="2">
    <citation type="submission" date="2018-09" db="EMBL/GenBank/DDBJ databases">
        <title>Genome of Sphaerochaeta halotolerans strain 4-11.</title>
        <authorList>
            <person name="Nazina T.N."/>
            <person name="Sokolova D.S."/>
        </authorList>
    </citation>
    <scope>NUCLEOTIDE SEQUENCE [LARGE SCALE GENOMIC DNA]</scope>
    <source>
        <strain evidence="18 19">4-11</strain>
    </source>
</reference>
<dbReference type="GO" id="GO:0052693">
    <property type="term" value="F:epoxyqueuosine reductase activity"/>
    <property type="evidence" value="ECO:0007669"/>
    <property type="project" value="UniProtKB-UniRule"/>
</dbReference>
<keyword evidence="8 17" id="KW-0479">Metal-binding</keyword>